<evidence type="ECO:0000313" key="3">
    <source>
        <dbReference type="EMBL" id="MDN3568523.1"/>
    </source>
</evidence>
<organism evidence="3 4">
    <name type="scientific">Paeniroseomonas aquatica</name>
    <dbReference type="NCBI Taxonomy" id="373043"/>
    <lineage>
        <taxon>Bacteria</taxon>
        <taxon>Pseudomonadati</taxon>
        <taxon>Pseudomonadota</taxon>
        <taxon>Alphaproteobacteria</taxon>
        <taxon>Acetobacterales</taxon>
        <taxon>Acetobacteraceae</taxon>
        <taxon>Paeniroseomonas</taxon>
    </lineage>
</organism>
<proteinExistence type="predicted"/>
<name>A0ABT8AFC4_9PROT</name>
<protein>
    <submittedName>
        <fullName evidence="3">Uncharacterized protein</fullName>
    </submittedName>
</protein>
<dbReference type="RefSeq" id="WP_290320632.1">
    <property type="nucleotide sequence ID" value="NZ_JAUFPN010000280.1"/>
</dbReference>
<reference evidence="4" key="1">
    <citation type="journal article" date="2019" name="Int. J. Syst. Evol. Microbiol.">
        <title>The Global Catalogue of Microorganisms (GCM) 10K type strain sequencing project: providing services to taxonomists for standard genome sequencing and annotation.</title>
        <authorList>
            <consortium name="The Broad Institute Genomics Platform"/>
            <consortium name="The Broad Institute Genome Sequencing Center for Infectious Disease"/>
            <person name="Wu L."/>
            <person name="Ma J."/>
        </authorList>
    </citation>
    <scope>NUCLEOTIDE SEQUENCE [LARGE SCALE GENOMIC DNA]</scope>
    <source>
        <strain evidence="4">CECT 7131</strain>
    </source>
</reference>
<sequence length="116" mass="12470">MRRLLPLLLLLLLVAAAAEARVVQAPETERGGQALPRKAAGSAKGPDCLDAAVFRSGLAFPGGFGWFGVPDLELVARLNAVARAELAAGRPRWRRLHPLGRPAWRAGPKPLLPRLR</sequence>
<gene>
    <name evidence="3" type="ORF">QWZ14_29450</name>
</gene>
<evidence type="ECO:0000313" key="4">
    <source>
        <dbReference type="Proteomes" id="UP001529369"/>
    </source>
</evidence>
<keyword evidence="4" id="KW-1185">Reference proteome</keyword>
<feature type="chain" id="PRO_5047256775" evidence="2">
    <location>
        <begin position="21"/>
        <end position="116"/>
    </location>
</feature>
<comment type="caution">
    <text evidence="3">The sequence shown here is derived from an EMBL/GenBank/DDBJ whole genome shotgun (WGS) entry which is preliminary data.</text>
</comment>
<feature type="signal peptide" evidence="2">
    <location>
        <begin position="1"/>
        <end position="20"/>
    </location>
</feature>
<dbReference type="Proteomes" id="UP001529369">
    <property type="component" value="Unassembled WGS sequence"/>
</dbReference>
<dbReference type="EMBL" id="JAUFPN010000280">
    <property type="protein sequence ID" value="MDN3568523.1"/>
    <property type="molecule type" value="Genomic_DNA"/>
</dbReference>
<keyword evidence="2" id="KW-0732">Signal</keyword>
<evidence type="ECO:0000256" key="1">
    <source>
        <dbReference type="SAM" id="MobiDB-lite"/>
    </source>
</evidence>
<feature type="region of interest" description="Disordered" evidence="1">
    <location>
        <begin position="26"/>
        <end position="45"/>
    </location>
</feature>
<accession>A0ABT8AFC4</accession>
<evidence type="ECO:0000256" key="2">
    <source>
        <dbReference type="SAM" id="SignalP"/>
    </source>
</evidence>